<evidence type="ECO:0000256" key="5">
    <source>
        <dbReference type="SAM" id="Phobius"/>
    </source>
</evidence>
<evidence type="ECO:0000313" key="7">
    <source>
        <dbReference type="EMBL" id="ASJ72835.1"/>
    </source>
</evidence>
<dbReference type="PANTHER" id="PTHR45138">
    <property type="entry name" value="REGULATORY COMPONENTS OF SENSORY TRANSDUCTION SYSTEM"/>
    <property type="match status" value="1"/>
</dbReference>
<evidence type="ECO:0000256" key="2">
    <source>
        <dbReference type="ARBA" id="ARBA00012528"/>
    </source>
</evidence>
<dbReference type="NCBIfam" id="TIGR00254">
    <property type="entry name" value="GGDEF"/>
    <property type="match status" value="1"/>
</dbReference>
<keyword evidence="5" id="KW-0472">Membrane</keyword>
<gene>
    <name evidence="7" type="primary">vdcA</name>
    <name evidence="7" type="ORF">IMCC3135_13750</name>
</gene>
<keyword evidence="7" id="KW-0548">Nucleotidyltransferase</keyword>
<feature type="transmembrane region" description="Helical" evidence="5">
    <location>
        <begin position="286"/>
        <end position="306"/>
    </location>
</feature>
<dbReference type="AlphaFoldDB" id="A0A2Z2NQR2"/>
<dbReference type="Gene3D" id="3.30.70.270">
    <property type="match status" value="1"/>
</dbReference>
<protein>
    <recommendedName>
        <fullName evidence="2">diguanylate cyclase</fullName>
        <ecNumber evidence="2">2.7.7.65</ecNumber>
    </recommendedName>
</protein>
<dbReference type="CDD" id="cd01949">
    <property type="entry name" value="GGDEF"/>
    <property type="match status" value="1"/>
</dbReference>
<dbReference type="Proteomes" id="UP000250079">
    <property type="component" value="Chromosome"/>
</dbReference>
<comment type="catalytic activity">
    <reaction evidence="3">
        <text>2 GTP = 3',3'-c-di-GMP + 2 diphosphate</text>
        <dbReference type="Rhea" id="RHEA:24898"/>
        <dbReference type="ChEBI" id="CHEBI:33019"/>
        <dbReference type="ChEBI" id="CHEBI:37565"/>
        <dbReference type="ChEBI" id="CHEBI:58805"/>
        <dbReference type="EC" id="2.7.7.65"/>
    </reaction>
</comment>
<dbReference type="Gene3D" id="2.60.40.2380">
    <property type="match status" value="1"/>
</dbReference>
<name>A0A2Z2NQR2_9GAMM</name>
<dbReference type="EC" id="2.7.7.65" evidence="2"/>
<keyword evidence="7" id="KW-0808">Transferase</keyword>
<feature type="transmembrane region" description="Helical" evidence="5">
    <location>
        <begin position="256"/>
        <end position="274"/>
    </location>
</feature>
<dbReference type="SUPFAM" id="SSF55073">
    <property type="entry name" value="Nucleotide cyclase"/>
    <property type="match status" value="1"/>
</dbReference>
<dbReference type="OrthoDB" id="5289013at2"/>
<reference evidence="7 8" key="1">
    <citation type="submission" date="2016-12" db="EMBL/GenBank/DDBJ databases">
        <authorList>
            <person name="Song W.-J."/>
            <person name="Kurnit D.M."/>
        </authorList>
    </citation>
    <scope>NUCLEOTIDE SEQUENCE [LARGE SCALE GENOMIC DNA]</scope>
    <source>
        <strain evidence="7 8">IMCC3135</strain>
    </source>
</reference>
<feature type="domain" description="GGDEF" evidence="6">
    <location>
        <begin position="470"/>
        <end position="610"/>
    </location>
</feature>
<feature type="transmembrane region" description="Helical" evidence="5">
    <location>
        <begin position="341"/>
        <end position="360"/>
    </location>
</feature>
<dbReference type="InterPro" id="IPR000160">
    <property type="entry name" value="GGDEF_dom"/>
</dbReference>
<evidence type="ECO:0000259" key="6">
    <source>
        <dbReference type="PROSITE" id="PS50887"/>
    </source>
</evidence>
<feature type="region of interest" description="Disordered" evidence="4">
    <location>
        <begin position="605"/>
        <end position="628"/>
    </location>
</feature>
<dbReference type="InterPro" id="IPR011623">
    <property type="entry name" value="7TMR_DISM_rcpt_extracell_dom1"/>
</dbReference>
<feature type="transmembrane region" description="Helical" evidence="5">
    <location>
        <begin position="312"/>
        <end position="329"/>
    </location>
</feature>
<dbReference type="KEGG" id="gai:IMCC3135_13750"/>
<keyword evidence="5" id="KW-0812">Transmembrane</keyword>
<feature type="transmembrane region" description="Helical" evidence="5">
    <location>
        <begin position="193"/>
        <end position="213"/>
    </location>
</feature>
<dbReference type="GO" id="GO:0052621">
    <property type="term" value="F:diguanylate cyclase activity"/>
    <property type="evidence" value="ECO:0007669"/>
    <property type="project" value="UniProtKB-EC"/>
</dbReference>
<dbReference type="InterPro" id="IPR029787">
    <property type="entry name" value="Nucleotide_cyclase"/>
</dbReference>
<dbReference type="Pfam" id="PF07696">
    <property type="entry name" value="7TMR-DISMED2"/>
    <property type="match status" value="1"/>
</dbReference>
<organism evidence="7 8">
    <name type="scientific">Granulosicoccus antarcticus IMCC3135</name>
    <dbReference type="NCBI Taxonomy" id="1192854"/>
    <lineage>
        <taxon>Bacteria</taxon>
        <taxon>Pseudomonadati</taxon>
        <taxon>Pseudomonadota</taxon>
        <taxon>Gammaproteobacteria</taxon>
        <taxon>Chromatiales</taxon>
        <taxon>Granulosicoccaceae</taxon>
        <taxon>Granulosicoccus</taxon>
    </lineage>
</organism>
<dbReference type="GO" id="GO:0005886">
    <property type="term" value="C:plasma membrane"/>
    <property type="evidence" value="ECO:0007669"/>
    <property type="project" value="TreeGrafter"/>
</dbReference>
<sequence>MNSRTIKRISRSRYCLWLVWFLICLAPVGHPLADIGGYADPLEPPVSVLEDPTGELTIADIVAADEQFSTSIGASFNFGFTRSAYWFATQLERPANGNSLFLKISYPLLDQIDLYLRSDDGRNKQFAAGDSFEFDTRQVNHRAFIFPIFFEPGEQTLQVYLRVKTTSAMQVPISVWDPEAFHSESYDEQIVLGLYYGLLLAIMVSNIMLALSVREPVYAYYSAYIMFYGGFQLCLNGLAFEYLWPTSTYLAQKGTVMFMALSAVMATAFSAEILEIKKESGRLRACFIAFGLINMGSVLLCIALPYSIAIQLQTLLTTAGTILFFCAGMMQLRRGVAAARYYLFAWTMFLLGIFIYSLKTYAVLPENVFTEYAIQVGSAMETLLLSFAIAHRFKVLREDKLRLQSESTELLETRVSERTLELEQTLLELSTVNSRLEKLSIVDPLSGLFNRAYFNGNFDRMWKLAQEEQRSMAMLMIDIDHFKQVNDKHGHLVGDNVISVVSKLISDTVSRKEDFVVRYGGEEFAVVLPDTDLQMATVLAEKIRVAVNEFVSELEAVSRVGRISVSIGVAGGIPAAADSEAGSETLLSQADSALYDAKNQGRNRVCRAPDSHSQEPFNDPDFRKVHLG</sequence>
<dbReference type="PROSITE" id="PS50887">
    <property type="entry name" value="GGDEF"/>
    <property type="match status" value="1"/>
</dbReference>
<dbReference type="GO" id="GO:1902201">
    <property type="term" value="P:negative regulation of bacterial-type flagellum-dependent cell motility"/>
    <property type="evidence" value="ECO:0007669"/>
    <property type="project" value="TreeGrafter"/>
</dbReference>
<evidence type="ECO:0000256" key="1">
    <source>
        <dbReference type="ARBA" id="ARBA00001946"/>
    </source>
</evidence>
<dbReference type="FunFam" id="3.30.70.270:FF:000001">
    <property type="entry name" value="Diguanylate cyclase domain protein"/>
    <property type="match status" value="1"/>
</dbReference>
<evidence type="ECO:0000313" key="8">
    <source>
        <dbReference type="Proteomes" id="UP000250079"/>
    </source>
</evidence>
<dbReference type="InterPro" id="IPR011622">
    <property type="entry name" value="7TMR_DISM_rcpt_extracell_dom2"/>
</dbReference>
<dbReference type="InterPro" id="IPR043128">
    <property type="entry name" value="Rev_trsase/Diguanyl_cyclase"/>
</dbReference>
<dbReference type="Pfam" id="PF00990">
    <property type="entry name" value="GGDEF"/>
    <property type="match status" value="1"/>
</dbReference>
<accession>A0A2Z2NQR2</accession>
<dbReference type="EMBL" id="CP018632">
    <property type="protein sequence ID" value="ASJ72835.1"/>
    <property type="molecule type" value="Genomic_DNA"/>
</dbReference>
<evidence type="ECO:0000256" key="3">
    <source>
        <dbReference type="ARBA" id="ARBA00034247"/>
    </source>
</evidence>
<keyword evidence="8" id="KW-1185">Reference proteome</keyword>
<dbReference type="InterPro" id="IPR050469">
    <property type="entry name" value="Diguanylate_Cyclase"/>
</dbReference>
<proteinExistence type="predicted"/>
<dbReference type="GO" id="GO:0043709">
    <property type="term" value="P:cell adhesion involved in single-species biofilm formation"/>
    <property type="evidence" value="ECO:0007669"/>
    <property type="project" value="TreeGrafter"/>
</dbReference>
<feature type="transmembrane region" description="Helical" evidence="5">
    <location>
        <begin position="225"/>
        <end position="244"/>
    </location>
</feature>
<dbReference type="SMART" id="SM00267">
    <property type="entry name" value="GGDEF"/>
    <property type="match status" value="1"/>
</dbReference>
<dbReference type="PANTHER" id="PTHR45138:SF9">
    <property type="entry name" value="DIGUANYLATE CYCLASE DGCM-RELATED"/>
    <property type="match status" value="1"/>
</dbReference>
<evidence type="ECO:0000256" key="4">
    <source>
        <dbReference type="SAM" id="MobiDB-lite"/>
    </source>
</evidence>
<keyword evidence="5" id="KW-1133">Transmembrane helix</keyword>
<dbReference type="Pfam" id="PF07695">
    <property type="entry name" value="7TMR-DISM_7TM"/>
    <property type="match status" value="1"/>
</dbReference>
<comment type="cofactor">
    <cofactor evidence="1">
        <name>Mg(2+)</name>
        <dbReference type="ChEBI" id="CHEBI:18420"/>
    </cofactor>
</comment>